<dbReference type="InterPro" id="IPR038550">
    <property type="entry name" value="GPCR_3_9-Cys_sf"/>
</dbReference>
<dbReference type="Proteomes" id="UP000502823">
    <property type="component" value="Unassembled WGS sequence"/>
</dbReference>
<feature type="domain" description="G-protein coupled receptors family 3 profile" evidence="14">
    <location>
        <begin position="367"/>
        <end position="632"/>
    </location>
</feature>
<evidence type="ECO:0000313" key="16">
    <source>
        <dbReference type="Proteomes" id="UP000502823"/>
    </source>
</evidence>
<dbReference type="Gene3D" id="3.40.50.2300">
    <property type="match status" value="2"/>
</dbReference>
<comment type="subcellular location">
    <subcellularLocation>
        <location evidence="1">Cell membrane</location>
        <topology evidence="1">Multi-pass membrane protein</topology>
    </subcellularLocation>
</comment>
<feature type="region of interest" description="Disordered" evidence="12">
    <location>
        <begin position="757"/>
        <end position="777"/>
    </location>
</feature>
<evidence type="ECO:0000256" key="2">
    <source>
        <dbReference type="ARBA" id="ARBA00007242"/>
    </source>
</evidence>
<evidence type="ECO:0000256" key="13">
    <source>
        <dbReference type="SAM" id="Phobius"/>
    </source>
</evidence>
<sequence>NVGFVQAFEELETLLAKNEICIAVKEKLVKDSGVAEETAYDNIVQKLLTKPRARGAIIFGSDQEVAGVMRAVRRNNATGAFSWIGSDGWSARNLVSDGNEAEVEGTLSVQPQANPVKGFDEYFLNLTVESNRRNPWFVEFWEGHFHCRYPKSVPTPYNKGYDKECDTTERLRRDNTAFEGQLQFVSDAVMAFAHAFKDMHQEVCHGQPGLCDAMKPIKGTELLKFLRKVTFKGLSGDNFCFDPNGDGPARYNIIHFKQISSGSFKWIKVGEYMEGELHLNMSEIQFKLGHPQPPESVCSLPCDEGQAKKYVEGERCCWHCFNCTQYQIRHPSDVTQCLTCPQGTVPDPSHITCSEIPEVFLRPESGCAIGAMSLSSTGILITLFVCGVFIRHNDTPVVRASGRELSYVLLTGILLCYCVTFALVLRPTDVVCGVQRFGAGFCFTVVYAALLTKTNRIARIFNAGKRTAKRPSLISPRSQLLICSGLVGFQVLINGVWILVSPPRAVHHYPTREDNHLVCSSHIDASYMIAFGYPILLIIVCTIYAVLTRKIPEAFNESKHIGFTMYTTCVIWLAFVPLYFGTGNHVPLRITSMSVTISLSASVTLACLFSPKLYIILVHPERNVRQSMMPVRYSAIKSPAVTGTTQTGSMMAAVVCNQQKQPLHSSVTQQSGSCQGLDSGLQSDGVDMELREDVVHQMQRRYQPCLVANQSTQTDAMAMNNSTSNANCPSIQQQQPQQQHQSIAKLTATCHIINSSSNGPISVSTAQQKQQIRDVQL</sequence>
<feature type="compositionally biased region" description="Polar residues" evidence="12">
    <location>
        <begin position="757"/>
        <end position="770"/>
    </location>
</feature>
<feature type="transmembrane region" description="Helical" evidence="13">
    <location>
        <begin position="560"/>
        <end position="580"/>
    </location>
</feature>
<keyword evidence="7 13" id="KW-0472">Membrane</keyword>
<evidence type="ECO:0000256" key="1">
    <source>
        <dbReference type="ARBA" id="ARBA00004651"/>
    </source>
</evidence>
<evidence type="ECO:0000256" key="4">
    <source>
        <dbReference type="ARBA" id="ARBA00022692"/>
    </source>
</evidence>
<evidence type="ECO:0000256" key="6">
    <source>
        <dbReference type="ARBA" id="ARBA00023040"/>
    </source>
</evidence>
<proteinExistence type="inferred from homology"/>
<keyword evidence="8" id="KW-0675">Receptor</keyword>
<evidence type="ECO:0000313" key="15">
    <source>
        <dbReference type="EMBL" id="GFG31813.1"/>
    </source>
</evidence>
<evidence type="ECO:0000256" key="8">
    <source>
        <dbReference type="ARBA" id="ARBA00023170"/>
    </source>
</evidence>
<feature type="transmembrane region" description="Helical" evidence="13">
    <location>
        <begin position="525"/>
        <end position="548"/>
    </location>
</feature>
<feature type="transmembrane region" description="Helical" evidence="13">
    <location>
        <begin position="437"/>
        <end position="458"/>
    </location>
</feature>
<keyword evidence="16" id="KW-1185">Reference proteome</keyword>
<dbReference type="PRINTS" id="PR00248">
    <property type="entry name" value="GPCRMGR"/>
</dbReference>
<evidence type="ECO:0000259" key="14">
    <source>
        <dbReference type="PROSITE" id="PS50259"/>
    </source>
</evidence>
<dbReference type="InterPro" id="IPR000337">
    <property type="entry name" value="GPCR_3"/>
</dbReference>
<reference evidence="16" key="1">
    <citation type="submission" date="2020-01" db="EMBL/GenBank/DDBJ databases">
        <title>Draft genome sequence of the Termite Coptotermes fromosanus.</title>
        <authorList>
            <person name="Itakura S."/>
            <person name="Yosikawa Y."/>
            <person name="Umezawa K."/>
        </authorList>
    </citation>
    <scope>NUCLEOTIDE SEQUENCE [LARGE SCALE GENOMIC DNA]</scope>
</reference>
<dbReference type="InterPro" id="IPR028082">
    <property type="entry name" value="Peripla_BP_I"/>
</dbReference>
<keyword evidence="5 13" id="KW-1133">Transmembrane helix</keyword>
<evidence type="ECO:0000256" key="7">
    <source>
        <dbReference type="ARBA" id="ARBA00023136"/>
    </source>
</evidence>
<name>A0A6L2PGY6_COPFO</name>
<dbReference type="InterPro" id="IPR000162">
    <property type="entry name" value="GPCR_3_mtglu_rcpt"/>
</dbReference>
<gene>
    <name evidence="15" type="ORF">Cfor_12207</name>
</gene>
<feature type="non-terminal residue" evidence="15">
    <location>
        <position position="1"/>
    </location>
</feature>
<dbReference type="FunCoup" id="A0A6L2PGY6">
    <property type="interactions" value="256"/>
</dbReference>
<evidence type="ECO:0000256" key="5">
    <source>
        <dbReference type="ARBA" id="ARBA00022989"/>
    </source>
</evidence>
<dbReference type="OrthoDB" id="425344at2759"/>
<organism evidence="15 16">
    <name type="scientific">Coptotermes formosanus</name>
    <name type="common">Formosan subterranean termite</name>
    <dbReference type="NCBI Taxonomy" id="36987"/>
    <lineage>
        <taxon>Eukaryota</taxon>
        <taxon>Metazoa</taxon>
        <taxon>Ecdysozoa</taxon>
        <taxon>Arthropoda</taxon>
        <taxon>Hexapoda</taxon>
        <taxon>Insecta</taxon>
        <taxon>Pterygota</taxon>
        <taxon>Neoptera</taxon>
        <taxon>Polyneoptera</taxon>
        <taxon>Dictyoptera</taxon>
        <taxon>Blattodea</taxon>
        <taxon>Blattoidea</taxon>
        <taxon>Termitoidae</taxon>
        <taxon>Rhinotermitidae</taxon>
        <taxon>Coptotermes</taxon>
    </lineage>
</organism>
<accession>A0A6L2PGY6</accession>
<dbReference type="GO" id="GO:0005886">
    <property type="term" value="C:plasma membrane"/>
    <property type="evidence" value="ECO:0007669"/>
    <property type="project" value="UniProtKB-SubCell"/>
</dbReference>
<dbReference type="InterPro" id="IPR050726">
    <property type="entry name" value="mGluR"/>
</dbReference>
<dbReference type="Pfam" id="PF00003">
    <property type="entry name" value="7tm_3"/>
    <property type="match status" value="1"/>
</dbReference>
<keyword evidence="9" id="KW-0325">Glycoprotein</keyword>
<feature type="transmembrane region" description="Helical" evidence="13">
    <location>
        <begin position="592"/>
        <end position="618"/>
    </location>
</feature>
<dbReference type="InterPro" id="IPR011500">
    <property type="entry name" value="GPCR_3_9-Cys_dom"/>
</dbReference>
<dbReference type="SUPFAM" id="SSF53822">
    <property type="entry name" value="Periplasmic binding protein-like I"/>
    <property type="match status" value="1"/>
</dbReference>
<dbReference type="AlphaFoldDB" id="A0A6L2PGY6"/>
<dbReference type="PROSITE" id="PS00981">
    <property type="entry name" value="G_PROTEIN_RECEP_F3_3"/>
    <property type="match status" value="1"/>
</dbReference>
<evidence type="ECO:0000256" key="9">
    <source>
        <dbReference type="ARBA" id="ARBA00023180"/>
    </source>
</evidence>
<evidence type="ECO:0000256" key="12">
    <source>
        <dbReference type="SAM" id="MobiDB-lite"/>
    </source>
</evidence>
<evidence type="ECO:0000256" key="10">
    <source>
        <dbReference type="ARBA" id="ARBA00023224"/>
    </source>
</evidence>
<protein>
    <recommendedName>
        <fullName evidence="14">G-protein coupled receptors family 3 profile domain-containing protein</fullName>
    </recommendedName>
</protein>
<keyword evidence="4 13" id="KW-0812">Transmembrane</keyword>
<dbReference type="Pfam" id="PF07562">
    <property type="entry name" value="NCD3G"/>
    <property type="match status" value="1"/>
</dbReference>
<dbReference type="FunFam" id="2.10.50.30:FF:000001">
    <property type="entry name" value="metabotropic glutamate receptor 1"/>
    <property type="match status" value="1"/>
</dbReference>
<dbReference type="GO" id="GO:0004930">
    <property type="term" value="F:G protein-coupled receptor activity"/>
    <property type="evidence" value="ECO:0007669"/>
    <property type="project" value="UniProtKB-KW"/>
</dbReference>
<feature type="transmembrane region" description="Helical" evidence="13">
    <location>
        <begin position="479"/>
        <end position="500"/>
    </location>
</feature>
<dbReference type="PROSITE" id="PS50259">
    <property type="entry name" value="G_PROTEIN_RECEP_F3_4"/>
    <property type="match status" value="1"/>
</dbReference>
<dbReference type="PANTHER" id="PTHR24060">
    <property type="entry name" value="METABOTROPIC GLUTAMATE RECEPTOR"/>
    <property type="match status" value="1"/>
</dbReference>
<dbReference type="InterPro" id="IPR001828">
    <property type="entry name" value="ANF_lig-bd_rcpt"/>
</dbReference>
<dbReference type="FunFam" id="3.40.50.2300:FF:000145">
    <property type="entry name" value="Glutamate receptor, metabotropic"/>
    <property type="match status" value="1"/>
</dbReference>
<evidence type="ECO:0000256" key="11">
    <source>
        <dbReference type="ARBA" id="ARBA00054813"/>
    </source>
</evidence>
<feature type="transmembrane region" description="Helical" evidence="13">
    <location>
        <begin position="368"/>
        <end position="390"/>
    </location>
</feature>
<dbReference type="Gene3D" id="2.10.50.30">
    <property type="entry name" value="GPCR, family 3, nine cysteines domain"/>
    <property type="match status" value="1"/>
</dbReference>
<dbReference type="InterPro" id="IPR017978">
    <property type="entry name" value="GPCR_3_C"/>
</dbReference>
<dbReference type="PRINTS" id="PR00593">
    <property type="entry name" value="MTABOTROPICR"/>
</dbReference>
<feature type="transmembrane region" description="Helical" evidence="13">
    <location>
        <begin position="405"/>
        <end position="425"/>
    </location>
</feature>
<keyword evidence="6" id="KW-0297">G-protein coupled receptor</keyword>
<dbReference type="EMBL" id="BLKM01011010">
    <property type="protein sequence ID" value="GFG31813.1"/>
    <property type="molecule type" value="Genomic_DNA"/>
</dbReference>
<comment type="function">
    <text evidence="11">G-protein coupled receptor for glutamate. Ligand binding causes a conformation change that triggers signaling via guanine nucleotide-binding proteins (G proteins) and modulates the activity of down-stream effectors.</text>
</comment>
<keyword evidence="3" id="KW-1003">Cell membrane</keyword>
<dbReference type="CDD" id="cd15045">
    <property type="entry name" value="7tmC_mGluRs"/>
    <property type="match status" value="1"/>
</dbReference>
<keyword evidence="10" id="KW-0807">Transducer</keyword>
<dbReference type="InterPro" id="IPR017979">
    <property type="entry name" value="GPCR_3_CS"/>
</dbReference>
<dbReference type="InParanoid" id="A0A6L2PGY6"/>
<comment type="similarity">
    <text evidence="2">Belongs to the G-protein coupled receptor 3 family.</text>
</comment>
<dbReference type="Pfam" id="PF01094">
    <property type="entry name" value="ANF_receptor"/>
    <property type="match status" value="1"/>
</dbReference>
<comment type="caution">
    <text evidence="15">The sequence shown here is derived from an EMBL/GenBank/DDBJ whole genome shotgun (WGS) entry which is preliminary data.</text>
</comment>
<evidence type="ECO:0000256" key="3">
    <source>
        <dbReference type="ARBA" id="ARBA00022475"/>
    </source>
</evidence>